<accession>A0ABS3HYE6</accession>
<sequence>MSEINDFLMLIASMSLIFLIMIMIGEWRVGKEAKWNFQIAKRIKKECHSAKILTDVELHDKKKMWGGRSKVNIDLVVIIGISVYVIHFVDVRGYVYGHEVTKVWWSIYKSKKKFLNPMEICYMESEIVKKIVPKATNIIPVVVFPDETNLNYIDVSSDDIKIIYASQLTEFICTKRSNVEGKYTQEIYELLQNAN</sequence>
<reference evidence="3 4" key="1">
    <citation type="submission" date="2021-03" db="EMBL/GenBank/DDBJ databases">
        <title>Enterococcal diversity collection.</title>
        <authorList>
            <person name="Gilmore M.S."/>
            <person name="Schwartzman J."/>
            <person name="Van Tyne D."/>
            <person name="Martin M."/>
            <person name="Earl A.M."/>
            <person name="Manson A.L."/>
            <person name="Straub T."/>
            <person name="Salamzade R."/>
            <person name="Saavedra J."/>
            <person name="Lebreton F."/>
            <person name="Prichula J."/>
            <person name="Schaufler K."/>
            <person name="Gaca A."/>
            <person name="Sgardioli B."/>
            <person name="Wagenaar J."/>
            <person name="Strong T."/>
        </authorList>
    </citation>
    <scope>NUCLEOTIDE SEQUENCE [LARGE SCALE GENOMIC DNA]</scope>
    <source>
        <strain evidence="3 4">MSG2901</strain>
    </source>
</reference>
<organism evidence="3 4">
    <name type="scientific">Candidatus Enterococcus courvalinii</name>
    <dbReference type="NCBI Taxonomy" id="2815329"/>
    <lineage>
        <taxon>Bacteria</taxon>
        <taxon>Bacillati</taxon>
        <taxon>Bacillota</taxon>
        <taxon>Bacilli</taxon>
        <taxon>Lactobacillales</taxon>
        <taxon>Enterococcaceae</taxon>
        <taxon>Enterococcus</taxon>
    </lineage>
</organism>
<dbReference type="EMBL" id="JAFLWI010000005">
    <property type="protein sequence ID" value="MBO0481489.1"/>
    <property type="molecule type" value="Genomic_DNA"/>
</dbReference>
<evidence type="ECO:0000313" key="4">
    <source>
        <dbReference type="Proteomes" id="UP000664832"/>
    </source>
</evidence>
<dbReference type="Proteomes" id="UP000664832">
    <property type="component" value="Unassembled WGS sequence"/>
</dbReference>
<dbReference type="RefSeq" id="WP_206898311.1">
    <property type="nucleotide sequence ID" value="NZ_JAFLWI010000005.1"/>
</dbReference>
<dbReference type="PROSITE" id="PS50965">
    <property type="entry name" value="NERD"/>
    <property type="match status" value="1"/>
</dbReference>
<keyword evidence="1" id="KW-0812">Transmembrane</keyword>
<evidence type="ECO:0000313" key="3">
    <source>
        <dbReference type="EMBL" id="MBO0481489.1"/>
    </source>
</evidence>
<gene>
    <name evidence="3" type="ORF">JZO71_04005</name>
</gene>
<proteinExistence type="predicted"/>
<dbReference type="Pfam" id="PF08378">
    <property type="entry name" value="NERD"/>
    <property type="match status" value="1"/>
</dbReference>
<protein>
    <submittedName>
        <fullName evidence="3">NERD domain-containing protein</fullName>
    </submittedName>
</protein>
<feature type="domain" description="NERD" evidence="2">
    <location>
        <begin position="31"/>
        <end position="151"/>
    </location>
</feature>
<name>A0ABS3HYE6_9ENTE</name>
<evidence type="ECO:0000259" key="2">
    <source>
        <dbReference type="PROSITE" id="PS50965"/>
    </source>
</evidence>
<comment type="caution">
    <text evidence="3">The sequence shown here is derived from an EMBL/GenBank/DDBJ whole genome shotgun (WGS) entry which is preliminary data.</text>
</comment>
<feature type="transmembrane region" description="Helical" evidence="1">
    <location>
        <begin position="6"/>
        <end position="24"/>
    </location>
</feature>
<dbReference type="InterPro" id="IPR011528">
    <property type="entry name" value="NERD"/>
</dbReference>
<feature type="transmembrane region" description="Helical" evidence="1">
    <location>
        <begin position="71"/>
        <end position="89"/>
    </location>
</feature>
<evidence type="ECO:0000256" key="1">
    <source>
        <dbReference type="SAM" id="Phobius"/>
    </source>
</evidence>
<keyword evidence="1" id="KW-1133">Transmembrane helix</keyword>
<keyword evidence="4" id="KW-1185">Reference proteome</keyword>
<keyword evidence="1" id="KW-0472">Membrane</keyword>